<dbReference type="OrthoDB" id="676979at2759"/>
<keyword evidence="11" id="KW-0732">Signal</keyword>
<evidence type="ECO:0000256" key="15">
    <source>
        <dbReference type="ARBA" id="ARBA00022840"/>
    </source>
</evidence>
<keyword evidence="10 27" id="KW-0812">Transmembrane</keyword>
<name>A0A8B9AHA3_PHODC</name>
<organism evidence="29 30">
    <name type="scientific">Phoenix dactylifera</name>
    <name type="common">Date palm</name>
    <dbReference type="NCBI Taxonomy" id="42345"/>
    <lineage>
        <taxon>Eukaryota</taxon>
        <taxon>Viridiplantae</taxon>
        <taxon>Streptophyta</taxon>
        <taxon>Embryophyta</taxon>
        <taxon>Tracheophyta</taxon>
        <taxon>Spermatophyta</taxon>
        <taxon>Magnoliopsida</taxon>
        <taxon>Liliopsida</taxon>
        <taxon>Arecaceae</taxon>
        <taxon>Coryphoideae</taxon>
        <taxon>Phoeniceae</taxon>
        <taxon>Phoenix</taxon>
    </lineage>
</organism>
<reference evidence="29" key="1">
    <citation type="journal article" date="2019" name="Nat. Commun.">
        <title>Genome-wide association mapping of date palm fruit traits.</title>
        <authorList>
            <person name="Hazzouri K.M."/>
            <person name="Gros-Balthazard M."/>
            <person name="Flowers J.M."/>
            <person name="Copetti D."/>
            <person name="Lemansour A."/>
            <person name="Lebrun M."/>
            <person name="Masmoudi K."/>
            <person name="Ferrand S."/>
            <person name="Dhar M.I."/>
            <person name="Fresquez Z.A."/>
            <person name="Rosas U."/>
            <person name="Zhang J."/>
            <person name="Talag J."/>
            <person name="Lee S."/>
            <person name="Kudrna D."/>
            <person name="Powell R.F."/>
            <person name="Leitch I.J."/>
            <person name="Krueger R.R."/>
            <person name="Wing R.A."/>
            <person name="Amiri K.M.A."/>
            <person name="Purugganan M.D."/>
        </authorList>
    </citation>
    <scope>NUCLEOTIDE SEQUENCE [LARGE SCALE GENOMIC DNA]</scope>
    <source>
        <strain evidence="29">cv. Khalas</strain>
    </source>
</reference>
<evidence type="ECO:0000256" key="2">
    <source>
        <dbReference type="ARBA" id="ARBA00004389"/>
    </source>
</evidence>
<dbReference type="InterPro" id="IPR017441">
    <property type="entry name" value="Protein_kinase_ATP_BS"/>
</dbReference>
<dbReference type="InterPro" id="IPR032675">
    <property type="entry name" value="LRR_dom_sf"/>
</dbReference>
<dbReference type="Pfam" id="PF00560">
    <property type="entry name" value="LRR_1"/>
    <property type="match status" value="4"/>
</dbReference>
<keyword evidence="9" id="KW-0808">Transferase</keyword>
<dbReference type="InterPro" id="IPR008271">
    <property type="entry name" value="Ser/Thr_kinase_AS"/>
</dbReference>
<dbReference type="AlphaFoldDB" id="A0A8B9AHA3"/>
<evidence type="ECO:0000256" key="25">
    <source>
        <dbReference type="PROSITE-ProRule" id="PRU10141"/>
    </source>
</evidence>
<evidence type="ECO:0000256" key="1">
    <source>
        <dbReference type="ARBA" id="ARBA00004251"/>
    </source>
</evidence>
<dbReference type="InterPro" id="IPR013210">
    <property type="entry name" value="LRR_N_plant-typ"/>
</dbReference>
<keyword evidence="15 25" id="KW-0067">ATP-binding</keyword>
<evidence type="ECO:0000256" key="13">
    <source>
        <dbReference type="ARBA" id="ARBA00022741"/>
    </source>
</evidence>
<dbReference type="Gene3D" id="3.30.200.20">
    <property type="entry name" value="Phosphorylase Kinase, domain 1"/>
    <property type="match status" value="1"/>
</dbReference>
<evidence type="ECO:0000256" key="22">
    <source>
        <dbReference type="ARBA" id="ARBA00054320"/>
    </source>
</evidence>
<dbReference type="GO" id="GO:0005789">
    <property type="term" value="C:endoplasmic reticulum membrane"/>
    <property type="evidence" value="ECO:0007669"/>
    <property type="project" value="UniProtKB-SubCell"/>
</dbReference>
<keyword evidence="17 27" id="KW-0472">Membrane</keyword>
<dbReference type="PROSITE" id="PS00108">
    <property type="entry name" value="PROTEIN_KINASE_ST"/>
    <property type="match status" value="1"/>
</dbReference>
<dbReference type="PANTHER" id="PTHR27008">
    <property type="entry name" value="OS04G0122200 PROTEIN"/>
    <property type="match status" value="1"/>
</dbReference>
<dbReference type="PROSITE" id="PS50011">
    <property type="entry name" value="PROTEIN_KINASE_DOM"/>
    <property type="match status" value="1"/>
</dbReference>
<evidence type="ECO:0000256" key="9">
    <source>
        <dbReference type="ARBA" id="ARBA00022679"/>
    </source>
</evidence>
<feature type="transmembrane region" description="Helical" evidence="27">
    <location>
        <begin position="829"/>
        <end position="849"/>
    </location>
</feature>
<keyword evidence="13 25" id="KW-0547">Nucleotide-binding</keyword>
<keyword evidence="5" id="KW-1003">Cell membrane</keyword>
<dbReference type="FunFam" id="3.80.10.10:FF:000383">
    <property type="entry name" value="Leucine-rich repeat receptor protein kinase EMS1"/>
    <property type="match status" value="1"/>
</dbReference>
<keyword evidence="6" id="KW-0723">Serine/threonine-protein kinase</keyword>
<feature type="domain" description="Protein kinase" evidence="28">
    <location>
        <begin position="885"/>
        <end position="1185"/>
    </location>
</feature>
<evidence type="ECO:0000256" key="11">
    <source>
        <dbReference type="ARBA" id="ARBA00022729"/>
    </source>
</evidence>
<protein>
    <recommendedName>
        <fullName evidence="24">Receptor kinase-like protein Xa21</fullName>
        <ecNumber evidence="4">2.7.11.1</ecNumber>
    </recommendedName>
</protein>
<evidence type="ECO:0000256" key="17">
    <source>
        <dbReference type="ARBA" id="ARBA00023136"/>
    </source>
</evidence>
<evidence type="ECO:0000256" key="18">
    <source>
        <dbReference type="ARBA" id="ARBA00023170"/>
    </source>
</evidence>
<keyword evidence="19" id="KW-0325">Glycoprotein</keyword>
<dbReference type="InterPro" id="IPR055414">
    <property type="entry name" value="LRR_R13L4/SHOC2-like"/>
</dbReference>
<dbReference type="FunFam" id="3.80.10.10:FF:001158">
    <property type="entry name" value="Leucine-rich repeat protein kinase family protein"/>
    <property type="match status" value="1"/>
</dbReference>
<evidence type="ECO:0000256" key="7">
    <source>
        <dbReference type="ARBA" id="ARBA00022553"/>
    </source>
</evidence>
<dbReference type="Pfam" id="PF13855">
    <property type="entry name" value="LRR_8"/>
    <property type="match status" value="2"/>
</dbReference>
<keyword evidence="29" id="KW-1185">Reference proteome</keyword>
<dbReference type="FunFam" id="3.80.10.10:FF:000288">
    <property type="entry name" value="LRR receptor-like serine/threonine-protein kinase EFR"/>
    <property type="match status" value="1"/>
</dbReference>
<dbReference type="GO" id="GO:0005886">
    <property type="term" value="C:plasma membrane"/>
    <property type="evidence" value="ECO:0007669"/>
    <property type="project" value="UniProtKB-SubCell"/>
</dbReference>
<dbReference type="InterPro" id="IPR000719">
    <property type="entry name" value="Prot_kinase_dom"/>
</dbReference>
<keyword evidence="14" id="KW-0418">Kinase</keyword>
<comment type="catalytic activity">
    <reaction evidence="21">
        <text>L-seryl-[protein] + ATP = O-phospho-L-seryl-[protein] + ADP + H(+)</text>
        <dbReference type="Rhea" id="RHEA:17989"/>
        <dbReference type="Rhea" id="RHEA-COMP:9863"/>
        <dbReference type="Rhea" id="RHEA-COMP:11604"/>
        <dbReference type="ChEBI" id="CHEBI:15378"/>
        <dbReference type="ChEBI" id="CHEBI:29999"/>
        <dbReference type="ChEBI" id="CHEBI:30616"/>
        <dbReference type="ChEBI" id="CHEBI:83421"/>
        <dbReference type="ChEBI" id="CHEBI:456216"/>
        <dbReference type="EC" id="2.7.11.1"/>
    </reaction>
</comment>
<dbReference type="SUPFAM" id="SSF56112">
    <property type="entry name" value="Protein kinase-like (PK-like)"/>
    <property type="match status" value="1"/>
</dbReference>
<evidence type="ECO:0000256" key="10">
    <source>
        <dbReference type="ARBA" id="ARBA00022692"/>
    </source>
</evidence>
<comment type="similarity">
    <text evidence="3">Belongs to the protein kinase superfamily. Ser/Thr protein kinase family.</text>
</comment>
<dbReference type="InterPro" id="IPR001611">
    <property type="entry name" value="Leu-rich_rpt"/>
</dbReference>
<evidence type="ECO:0000256" key="20">
    <source>
        <dbReference type="ARBA" id="ARBA00047899"/>
    </source>
</evidence>
<dbReference type="PROSITE" id="PS51450">
    <property type="entry name" value="LRR"/>
    <property type="match status" value="2"/>
</dbReference>
<keyword evidence="18" id="KW-0675">Receptor</keyword>
<evidence type="ECO:0000256" key="8">
    <source>
        <dbReference type="ARBA" id="ARBA00022614"/>
    </source>
</evidence>
<dbReference type="KEGG" id="pda:103721324"/>
<dbReference type="EC" id="2.7.11.1" evidence="4"/>
<evidence type="ECO:0000256" key="12">
    <source>
        <dbReference type="ARBA" id="ARBA00022737"/>
    </source>
</evidence>
<evidence type="ECO:0000256" key="3">
    <source>
        <dbReference type="ARBA" id="ARBA00008684"/>
    </source>
</evidence>
<evidence type="ECO:0000256" key="23">
    <source>
        <dbReference type="ARBA" id="ARBA00056628"/>
    </source>
</evidence>
<dbReference type="PANTHER" id="PTHR27008:SF596">
    <property type="entry name" value="OS02G0215500 PROTEIN"/>
    <property type="match status" value="1"/>
</dbReference>
<comment type="function">
    <text evidence="22">Receptor kinase that detects X.oryzae pv. oryzae protein Ax21 to promote innate immunity. Following X.oryzae pv. oryzae protein Ax21 detection, undergoes cleavage, releasing the processed protein kinase Xa21 chain.</text>
</comment>
<comment type="function">
    <text evidence="23">The processed protein kinase Xa21 chain released by protein cleavage after X.oryzae pv. oryzae protein Ax21 detection translocates into the nucleus where it can bind and regulate WRKY62, a transcription factor. Confers resistance to the bacterial pathogen X.oryzae pv. oryzae (Xoo).</text>
</comment>
<evidence type="ECO:0000256" key="16">
    <source>
        <dbReference type="ARBA" id="ARBA00022989"/>
    </source>
</evidence>
<keyword evidence="7" id="KW-0597">Phosphoprotein</keyword>
<dbReference type="CDD" id="cd14066">
    <property type="entry name" value="STKc_IRAK"/>
    <property type="match status" value="1"/>
</dbReference>
<dbReference type="Pfam" id="PF08263">
    <property type="entry name" value="LRRNT_2"/>
    <property type="match status" value="1"/>
</dbReference>
<dbReference type="GO" id="GO:0004674">
    <property type="term" value="F:protein serine/threonine kinase activity"/>
    <property type="evidence" value="ECO:0007669"/>
    <property type="project" value="UniProtKB-KW"/>
</dbReference>
<dbReference type="GeneID" id="103721324"/>
<dbReference type="Pfam" id="PF00069">
    <property type="entry name" value="Pkinase"/>
    <property type="match status" value="1"/>
</dbReference>
<dbReference type="GO" id="GO:0005524">
    <property type="term" value="F:ATP binding"/>
    <property type="evidence" value="ECO:0007669"/>
    <property type="project" value="UniProtKB-UniRule"/>
</dbReference>
<dbReference type="PROSITE" id="PS00107">
    <property type="entry name" value="PROTEIN_KINASE_ATP"/>
    <property type="match status" value="1"/>
</dbReference>
<dbReference type="InterPro" id="IPR051809">
    <property type="entry name" value="Plant_receptor-like_S/T_kinase"/>
</dbReference>
<dbReference type="FunFam" id="3.30.200.20:FF:000432">
    <property type="entry name" value="LRR receptor-like serine/threonine-protein kinase EFR"/>
    <property type="match status" value="1"/>
</dbReference>
<evidence type="ECO:0000256" key="6">
    <source>
        <dbReference type="ARBA" id="ARBA00022527"/>
    </source>
</evidence>
<evidence type="ECO:0000313" key="30">
    <source>
        <dbReference type="RefSeq" id="XP_038985177.1"/>
    </source>
</evidence>
<dbReference type="Gene3D" id="1.10.510.10">
    <property type="entry name" value="Transferase(Phosphotransferase) domain 1"/>
    <property type="match status" value="1"/>
</dbReference>
<dbReference type="Proteomes" id="UP000228380">
    <property type="component" value="Chromosome 8"/>
</dbReference>
<evidence type="ECO:0000313" key="29">
    <source>
        <dbReference type="Proteomes" id="UP000228380"/>
    </source>
</evidence>
<dbReference type="SMART" id="SM00365">
    <property type="entry name" value="LRR_SD22"/>
    <property type="match status" value="6"/>
</dbReference>
<dbReference type="PRINTS" id="PR00019">
    <property type="entry name" value="LEURICHRPT"/>
</dbReference>
<evidence type="ECO:0000256" key="21">
    <source>
        <dbReference type="ARBA" id="ARBA00048679"/>
    </source>
</evidence>
<evidence type="ECO:0000256" key="5">
    <source>
        <dbReference type="ARBA" id="ARBA00022475"/>
    </source>
</evidence>
<keyword evidence="16 27" id="KW-1133">Transmembrane helix</keyword>
<evidence type="ECO:0000256" key="27">
    <source>
        <dbReference type="SAM" id="Phobius"/>
    </source>
</evidence>
<gene>
    <name evidence="30" type="primary">LOC103721324</name>
</gene>
<evidence type="ECO:0000256" key="24">
    <source>
        <dbReference type="ARBA" id="ARBA00072040"/>
    </source>
</evidence>
<keyword evidence="12" id="KW-0677">Repeat</keyword>
<feature type="binding site" evidence="25">
    <location>
        <position position="915"/>
    </location>
    <ligand>
        <name>ATP</name>
        <dbReference type="ChEBI" id="CHEBI:30616"/>
    </ligand>
</feature>
<evidence type="ECO:0000256" key="14">
    <source>
        <dbReference type="ARBA" id="ARBA00022777"/>
    </source>
</evidence>
<dbReference type="InterPro" id="IPR011009">
    <property type="entry name" value="Kinase-like_dom_sf"/>
</dbReference>
<proteinExistence type="inferred from homology"/>
<dbReference type="FunFam" id="1.10.510.10:FF:000358">
    <property type="entry name" value="Putative leucine-rich repeat receptor-like serine/threonine-protein kinase"/>
    <property type="match status" value="1"/>
</dbReference>
<evidence type="ECO:0000256" key="4">
    <source>
        <dbReference type="ARBA" id="ARBA00012513"/>
    </source>
</evidence>
<feature type="region of interest" description="Disordered" evidence="26">
    <location>
        <begin position="1185"/>
        <end position="1210"/>
    </location>
</feature>
<sequence length="1210" mass="131021">MDRIVIALPSSIILPMDLSFIHSILRALWLMHAVLLLPSYATSPASRSSTSTTTILEGNRSAADRLALLSFKSMISNDPSQALASWNDSVPICHWQGVACGRRHPERVAALRLEALNLLGSISPSLANLTFLQRLHLPNNLLHGRIPPELGNLPRLRYLNFSGNSLEGGIPPALSRCPRLQELILGNNMLQGEIPSALSQCRELQILSLRRNFLTGSIPDELASLSKLTYLDLRGNNLTGSIPPSLENLSSLIDLDVNTNSLSGIIPSSLGQLSSLVFLLLQYNNLVGTIPSSLGKLSSLQYLDLSHNNLDGDISPSLGNLSSLLDLNLSYNNLTGSIPPSLGNLSSLTEMDLSINTLSGEIPPSLGLLPSVIALYLSGNALSGGIPPSFGSSSSLTLTAIGLSHNKLSGRIPSSFYNLSSLTILGVADNELIGTLPPDLGRSLPNLQSLLMYFNQFHGPIPASLANASGLQDIELTGNNFTGTIPTSLGALPELYWLSLDRNQLEAGDTHGWSFLTSLTNCSNLQVLQLDDNRLRGTLPSSIANLSTTLQWLVLGGNQISGSLPSDIGKFFNLTLLDLGRSHLTGSIPDSVGELRSLQRLYLSNNKLSGPIPTSIGNLTQLSELDLVVNSLTGSIPATLGNCQALVYLDLSYNKLTGGIPKEVVSLSSLSQYLGLSHNSLVGALPSEIGSLTNLRGLQLFENNLTGEIPSSIGECQVLEFLYMNGNHFQGIIPQSMSNLKGIQELDLSSNNLSGGVPRFLEDFRFLQHLNLSFNNFEGEVPTKGVFRNLSAFSVVGNDDLCGGDPKLGLKKCSPRTNKRRNRSAPIKAIIPVAAALLFLLLIICLLIIRYRLYKSRKQVPSAALVEEQLIRVSYSDLLKATDGFSSANLIGAGGYGSVYKGIMELAEERIVAVKVLNLLQRGASRSFMAECNALRSIRHRNLVKVITSCSSVDYKGDDFKALVFEFMPNGSLENWLHPQASDQSRETNLSLIQRLNIAVDVASALDYLHHHGPAPIVHCDLKPSNVLLDEDMTAHVGDFGLARFLTKTVSKASQNPSSSIGVKGTIGYVAPEYGVANQVSTEGDVYSYGILLLEMFTGRRPTEETLKEGTGLCKSVEMAFPERVIDIIDPCLLSEEKDGGVRRRTREFLVSMLRIGLLCSKESPKERMQMEDVIKELLKARDALTGGERRNRNRPKGEGPSTVDDDEWV</sequence>
<accession>A0A8B9AHA3</accession>
<dbReference type="FunFam" id="3.80.10.10:FF:000356">
    <property type="entry name" value="LRR receptor-like serine/threonine-protein kinase"/>
    <property type="match status" value="1"/>
</dbReference>
<dbReference type="SMART" id="SM00369">
    <property type="entry name" value="LRR_TYP"/>
    <property type="match status" value="15"/>
</dbReference>
<reference evidence="30" key="2">
    <citation type="submission" date="2025-08" db="UniProtKB">
        <authorList>
            <consortium name="RefSeq"/>
        </authorList>
    </citation>
    <scope>IDENTIFICATION</scope>
    <source>
        <tissue evidence="30">Young leaves</tissue>
    </source>
</reference>
<dbReference type="SUPFAM" id="SSF52047">
    <property type="entry name" value="RNI-like"/>
    <property type="match status" value="2"/>
</dbReference>
<dbReference type="InterPro" id="IPR003591">
    <property type="entry name" value="Leu-rich_rpt_typical-subtyp"/>
</dbReference>
<evidence type="ECO:0000259" key="28">
    <source>
        <dbReference type="PROSITE" id="PS50011"/>
    </source>
</evidence>
<evidence type="ECO:0000256" key="19">
    <source>
        <dbReference type="ARBA" id="ARBA00023180"/>
    </source>
</evidence>
<dbReference type="Gene3D" id="3.80.10.10">
    <property type="entry name" value="Ribonuclease Inhibitor"/>
    <property type="match status" value="5"/>
</dbReference>
<evidence type="ECO:0000256" key="26">
    <source>
        <dbReference type="SAM" id="MobiDB-lite"/>
    </source>
</evidence>
<comment type="catalytic activity">
    <reaction evidence="20">
        <text>L-threonyl-[protein] + ATP = O-phospho-L-threonyl-[protein] + ADP + H(+)</text>
        <dbReference type="Rhea" id="RHEA:46608"/>
        <dbReference type="Rhea" id="RHEA-COMP:11060"/>
        <dbReference type="Rhea" id="RHEA-COMP:11605"/>
        <dbReference type="ChEBI" id="CHEBI:15378"/>
        <dbReference type="ChEBI" id="CHEBI:30013"/>
        <dbReference type="ChEBI" id="CHEBI:30616"/>
        <dbReference type="ChEBI" id="CHEBI:61977"/>
        <dbReference type="ChEBI" id="CHEBI:456216"/>
        <dbReference type="EC" id="2.7.11.1"/>
    </reaction>
</comment>
<keyword evidence="8" id="KW-0433">Leucine-rich repeat</keyword>
<dbReference type="SMART" id="SM00220">
    <property type="entry name" value="S_TKc"/>
    <property type="match status" value="1"/>
</dbReference>
<dbReference type="Pfam" id="PF23598">
    <property type="entry name" value="LRR_14"/>
    <property type="match status" value="2"/>
</dbReference>
<comment type="subcellular location">
    <subcellularLocation>
        <location evidence="1">Cell membrane</location>
        <topology evidence="1">Single-pass type I membrane protein</topology>
    </subcellularLocation>
    <subcellularLocation>
        <location evidence="2">Endoplasmic reticulum membrane</location>
        <topology evidence="2">Single-pass membrane protein</topology>
    </subcellularLocation>
</comment>
<dbReference type="FunFam" id="3.80.10.10:FF:000565">
    <property type="entry name" value="Leucine-rich repeat receptor-like kinase protein FLORAL ORGAN NUMBER1"/>
    <property type="match status" value="1"/>
</dbReference>
<dbReference type="RefSeq" id="XP_038985177.1">
    <property type="nucleotide sequence ID" value="XM_039129249.1"/>
</dbReference>